<reference evidence="4 5" key="1">
    <citation type="submission" date="2019-02" db="EMBL/GenBank/DDBJ databases">
        <title>Deep-cultivation of Planctomycetes and their phenomic and genomic characterization uncovers novel biology.</title>
        <authorList>
            <person name="Wiegand S."/>
            <person name="Jogler M."/>
            <person name="Boedeker C."/>
            <person name="Pinto D."/>
            <person name="Vollmers J."/>
            <person name="Rivas-Marin E."/>
            <person name="Kohn T."/>
            <person name="Peeters S.H."/>
            <person name="Heuer A."/>
            <person name="Rast P."/>
            <person name="Oberbeckmann S."/>
            <person name="Bunk B."/>
            <person name="Jeske O."/>
            <person name="Meyerdierks A."/>
            <person name="Storesund J.E."/>
            <person name="Kallscheuer N."/>
            <person name="Luecker S."/>
            <person name="Lage O.M."/>
            <person name="Pohl T."/>
            <person name="Merkel B.J."/>
            <person name="Hornburger P."/>
            <person name="Mueller R.-W."/>
            <person name="Bruemmer F."/>
            <person name="Labrenz M."/>
            <person name="Spormann A.M."/>
            <person name="Op den Camp H."/>
            <person name="Overmann J."/>
            <person name="Amann R."/>
            <person name="Jetten M.S.M."/>
            <person name="Mascher T."/>
            <person name="Medema M.H."/>
            <person name="Devos D.P."/>
            <person name="Kaster A.-K."/>
            <person name="Ovreas L."/>
            <person name="Rohde M."/>
            <person name="Galperin M.Y."/>
            <person name="Jogler C."/>
        </authorList>
    </citation>
    <scope>NUCLEOTIDE SEQUENCE [LARGE SCALE GENOMIC DNA]</scope>
    <source>
        <strain evidence="4 5">FF011L</strain>
    </source>
</reference>
<comment type="similarity">
    <text evidence="1">Belongs to the cycloisomerase 2 family.</text>
</comment>
<dbReference type="FunFam" id="2.130.10.10:FF:000306">
    <property type="entry name" value="3-carboxymuconate cyclase"/>
    <property type="match status" value="1"/>
</dbReference>
<feature type="chain" id="PRO_5022100964" evidence="3">
    <location>
        <begin position="21"/>
        <end position="387"/>
    </location>
</feature>
<dbReference type="GO" id="GO:0005829">
    <property type="term" value="C:cytosol"/>
    <property type="evidence" value="ECO:0007669"/>
    <property type="project" value="TreeGrafter"/>
</dbReference>
<keyword evidence="5" id="KW-1185">Reference proteome</keyword>
<evidence type="ECO:0000256" key="3">
    <source>
        <dbReference type="SAM" id="SignalP"/>
    </source>
</evidence>
<dbReference type="GO" id="GO:0017057">
    <property type="term" value="F:6-phosphogluconolactonase activity"/>
    <property type="evidence" value="ECO:0007669"/>
    <property type="project" value="UniProtKB-EC"/>
</dbReference>
<dbReference type="PANTHER" id="PTHR30344">
    <property type="entry name" value="6-PHOSPHOGLUCONOLACTONASE-RELATED"/>
    <property type="match status" value="1"/>
</dbReference>
<dbReference type="EC" id="3.1.1.31" evidence="4"/>
<organism evidence="4 5">
    <name type="scientific">Roseimaritima multifibrata</name>
    <dbReference type="NCBI Taxonomy" id="1930274"/>
    <lineage>
        <taxon>Bacteria</taxon>
        <taxon>Pseudomonadati</taxon>
        <taxon>Planctomycetota</taxon>
        <taxon>Planctomycetia</taxon>
        <taxon>Pirellulales</taxon>
        <taxon>Pirellulaceae</taxon>
        <taxon>Roseimaritima</taxon>
    </lineage>
</organism>
<keyword evidence="2" id="KW-0313">Glucose metabolism</keyword>
<dbReference type="PANTHER" id="PTHR30344:SF1">
    <property type="entry name" value="6-PHOSPHOGLUCONOLACTONASE"/>
    <property type="match status" value="1"/>
</dbReference>
<dbReference type="SUPFAM" id="SSF51004">
    <property type="entry name" value="C-terminal (heme d1) domain of cytochrome cd1-nitrite reductase"/>
    <property type="match status" value="1"/>
</dbReference>
<dbReference type="GO" id="GO:0006006">
    <property type="term" value="P:glucose metabolic process"/>
    <property type="evidence" value="ECO:0007669"/>
    <property type="project" value="UniProtKB-KW"/>
</dbReference>
<protein>
    <submittedName>
        <fullName evidence="4">6-phosphogluconolactonase</fullName>
        <ecNumber evidence="4">3.1.1.31</ecNumber>
    </submittedName>
</protein>
<dbReference type="Proteomes" id="UP000320672">
    <property type="component" value="Chromosome"/>
</dbReference>
<dbReference type="InterPro" id="IPR015943">
    <property type="entry name" value="WD40/YVTN_repeat-like_dom_sf"/>
</dbReference>
<gene>
    <name evidence="4" type="primary">pgl_3</name>
    <name evidence="4" type="ORF">FF011L_29460</name>
</gene>
<evidence type="ECO:0000313" key="4">
    <source>
        <dbReference type="EMBL" id="QDS94168.1"/>
    </source>
</evidence>
<keyword evidence="3" id="KW-0732">Signal</keyword>
<evidence type="ECO:0000256" key="2">
    <source>
        <dbReference type="ARBA" id="ARBA00022526"/>
    </source>
</evidence>
<dbReference type="OrthoDB" id="9790815at2"/>
<dbReference type="EMBL" id="CP036262">
    <property type="protein sequence ID" value="QDS94168.1"/>
    <property type="molecule type" value="Genomic_DNA"/>
</dbReference>
<evidence type="ECO:0000313" key="5">
    <source>
        <dbReference type="Proteomes" id="UP000320672"/>
    </source>
</evidence>
<accession>A0A517MH11</accession>
<dbReference type="RefSeq" id="WP_145352193.1">
    <property type="nucleotide sequence ID" value="NZ_CP036262.1"/>
</dbReference>
<dbReference type="Pfam" id="PF10282">
    <property type="entry name" value="Lactonase"/>
    <property type="match status" value="1"/>
</dbReference>
<name>A0A517MH11_9BACT</name>
<feature type="signal peptide" evidence="3">
    <location>
        <begin position="1"/>
        <end position="20"/>
    </location>
</feature>
<dbReference type="InterPro" id="IPR050282">
    <property type="entry name" value="Cycloisomerase_2"/>
</dbReference>
<sequence length="387" mass="41154" precursor="true">MISHLSIPFPYFASILLACAVVQVGGIAQADVVDVWFGTTTGKTGPSKGIYHAKFDTDNGRLTAPQLAAEIDSPGFLTLHPTLPILYSVGSVDGEASVVSFQIGDDANATLTQLNAQAVGDGGAAHLAVDHKGTALITAQYGGGSTALFPLSADGSIQPRSQLEKHPAGSGVVANRQDKAHAHWTGFSPDNRFAFVPDLGLDQVVIWNFETENGKPKLTNHGAGVCPPGSGPRHMKFSPDGDIVYVLNELSLTVTVFQYDPAAGTMTAIQTIPTLSEAQKAKESFNSASEIRVHPTGKFVYAANRGHDSITVFSVDPETSKLTLVEQEPIRGGWPRNFNIDPSGKWLMAAGRDSHTASVFAIDPETGELQYSRMMQTVPAPICVLFR</sequence>
<dbReference type="InterPro" id="IPR011048">
    <property type="entry name" value="Haem_d1_sf"/>
</dbReference>
<keyword evidence="4" id="KW-0378">Hydrolase</keyword>
<keyword evidence="2" id="KW-0119">Carbohydrate metabolism</keyword>
<dbReference type="InterPro" id="IPR019405">
    <property type="entry name" value="Lactonase_7-beta_prop"/>
</dbReference>
<dbReference type="Gene3D" id="2.130.10.10">
    <property type="entry name" value="YVTN repeat-like/Quinoprotein amine dehydrogenase"/>
    <property type="match status" value="1"/>
</dbReference>
<dbReference type="KEGG" id="rml:FF011L_29460"/>
<proteinExistence type="inferred from homology"/>
<dbReference type="AlphaFoldDB" id="A0A517MH11"/>
<evidence type="ECO:0000256" key="1">
    <source>
        <dbReference type="ARBA" id="ARBA00005564"/>
    </source>
</evidence>